<dbReference type="Pfam" id="PF08007">
    <property type="entry name" value="JmjC_2"/>
    <property type="match status" value="1"/>
</dbReference>
<name>A0A0W0WCS9_9GAMM</name>
<keyword evidence="4" id="KW-0560">Oxidoreductase</keyword>
<keyword evidence="2" id="KW-0479">Metal-binding</keyword>
<dbReference type="AlphaFoldDB" id="A0A0W0WCS9"/>
<dbReference type="Pfam" id="PF20514">
    <property type="entry name" value="WHD_ROXA"/>
    <property type="match status" value="1"/>
</dbReference>
<evidence type="ECO:0000313" key="8">
    <source>
        <dbReference type="Proteomes" id="UP000054908"/>
    </source>
</evidence>
<accession>A0A0W0WCS9</accession>
<evidence type="ECO:0000256" key="2">
    <source>
        <dbReference type="ARBA" id="ARBA00022723"/>
    </source>
</evidence>
<dbReference type="GO" id="GO:0016706">
    <property type="term" value="F:2-oxoglutarate-dependent dioxygenase activity"/>
    <property type="evidence" value="ECO:0007669"/>
    <property type="project" value="TreeGrafter"/>
</dbReference>
<organism evidence="7 8">
    <name type="scientific">Legionella maceachernii</name>
    <dbReference type="NCBI Taxonomy" id="466"/>
    <lineage>
        <taxon>Bacteria</taxon>
        <taxon>Pseudomonadati</taxon>
        <taxon>Pseudomonadota</taxon>
        <taxon>Gammaproteobacteria</taxon>
        <taxon>Legionellales</taxon>
        <taxon>Legionellaceae</taxon>
        <taxon>Legionella</taxon>
    </lineage>
</organism>
<dbReference type="Proteomes" id="UP000054908">
    <property type="component" value="Unassembled WGS sequence"/>
</dbReference>
<keyword evidence="5" id="KW-0408">Iron</keyword>
<dbReference type="PANTHER" id="PTHR13096">
    <property type="entry name" value="MINA53 MYC INDUCED NUCLEAR ANTIGEN"/>
    <property type="match status" value="1"/>
</dbReference>
<evidence type="ECO:0000256" key="4">
    <source>
        <dbReference type="ARBA" id="ARBA00023002"/>
    </source>
</evidence>
<evidence type="ECO:0000256" key="5">
    <source>
        <dbReference type="ARBA" id="ARBA00023004"/>
    </source>
</evidence>
<dbReference type="InterPro" id="IPR046799">
    <property type="entry name" value="ROXA-like_wH"/>
</dbReference>
<evidence type="ECO:0000256" key="3">
    <source>
        <dbReference type="ARBA" id="ARBA00022964"/>
    </source>
</evidence>
<dbReference type="PANTHER" id="PTHR13096:SF8">
    <property type="entry name" value="RIBOSOMAL OXYGENASE 1"/>
    <property type="match status" value="1"/>
</dbReference>
<dbReference type="InterPro" id="IPR039994">
    <property type="entry name" value="NO66-like"/>
</dbReference>
<dbReference type="PATRIC" id="fig|466.6.peg.812"/>
<reference evidence="7 8" key="1">
    <citation type="submission" date="2015-11" db="EMBL/GenBank/DDBJ databases">
        <title>Genomic analysis of 38 Legionella species identifies large and diverse effector repertoires.</title>
        <authorList>
            <person name="Burstein D."/>
            <person name="Amaro F."/>
            <person name="Zusman T."/>
            <person name="Lifshitz Z."/>
            <person name="Cohen O."/>
            <person name="Gilbert J.A."/>
            <person name="Pupko T."/>
            <person name="Shuman H.A."/>
            <person name="Segal G."/>
        </authorList>
    </citation>
    <scope>NUCLEOTIDE SEQUENCE [LARGE SCALE GENOMIC DNA]</scope>
    <source>
        <strain evidence="7 8">PX-1-G2-E2</strain>
    </source>
</reference>
<evidence type="ECO:0000259" key="6">
    <source>
        <dbReference type="PROSITE" id="PS51184"/>
    </source>
</evidence>
<dbReference type="OrthoDB" id="9764016at2"/>
<sequence>MLCFTEISANEFLNHYWQKKPLVIRQALPDFINALTPDELAGLAMEEEIESRIVFETPNKAPRWHLKRGPFSESDFTRLPATHWTLLVQGVDRFIPDVYAMLDHFDFIPQWRIDDVMISYAVNHGSVGPHYDNYDVFLYQAKGRRKWSLTTKDCNNHNYLADTELRIMKQFDIEDEYILEEGDMLYLPPHVGHYGIAISEACMTYSFGYRSYQGHELWDSYAEYLAEQGQSTLLYQDPIWEPNRGTSELPQQAWLNAKKLMRHLLDNEELLKSWFGCFVTRLDCQAEALLPSPLNKKSAQLDHFVKELKNSEGLIRNPLCRFAYQESIDRRFLHLFINGGLWDSDQAANDLIKAVANSRVLTTKRLIPFINDKHNQIFLFKLWRLRWLEFIE</sequence>
<feature type="domain" description="JmjC" evidence="6">
    <location>
        <begin position="97"/>
        <end position="226"/>
    </location>
</feature>
<dbReference type="STRING" id="466.Lmac_0758"/>
<keyword evidence="3" id="KW-0223">Dioxygenase</keyword>
<keyword evidence="8" id="KW-1185">Reference proteome</keyword>
<comment type="cofactor">
    <cofactor evidence="1">
        <name>Fe(2+)</name>
        <dbReference type="ChEBI" id="CHEBI:29033"/>
    </cofactor>
</comment>
<dbReference type="EMBL" id="LNYL01000021">
    <property type="protein sequence ID" value="KTD29814.1"/>
    <property type="molecule type" value="Genomic_DNA"/>
</dbReference>
<dbReference type="InterPro" id="IPR003347">
    <property type="entry name" value="JmjC_dom"/>
</dbReference>
<evidence type="ECO:0000313" key="7">
    <source>
        <dbReference type="EMBL" id="KTD29814.1"/>
    </source>
</evidence>
<dbReference type="RefSeq" id="WP_058451574.1">
    <property type="nucleotide sequence ID" value="NZ_CAAAIB010000005.1"/>
</dbReference>
<evidence type="ECO:0000256" key="1">
    <source>
        <dbReference type="ARBA" id="ARBA00001954"/>
    </source>
</evidence>
<dbReference type="SUPFAM" id="SSF51197">
    <property type="entry name" value="Clavaminate synthase-like"/>
    <property type="match status" value="1"/>
</dbReference>
<dbReference type="GO" id="GO:0046872">
    <property type="term" value="F:metal ion binding"/>
    <property type="evidence" value="ECO:0007669"/>
    <property type="project" value="UniProtKB-KW"/>
</dbReference>
<dbReference type="Gene3D" id="3.40.366.30">
    <property type="entry name" value="50S ribosomal protein L16 arginine hydroxylase, Chain A, Domain 2"/>
    <property type="match status" value="1"/>
</dbReference>
<proteinExistence type="predicted"/>
<dbReference type="PROSITE" id="PS51184">
    <property type="entry name" value="JMJC"/>
    <property type="match status" value="1"/>
</dbReference>
<gene>
    <name evidence="7" type="ORF">Lmac_0758</name>
</gene>
<dbReference type="Gene3D" id="2.60.120.650">
    <property type="entry name" value="Cupin"/>
    <property type="match status" value="1"/>
</dbReference>
<comment type="caution">
    <text evidence="7">The sequence shown here is derived from an EMBL/GenBank/DDBJ whole genome shotgun (WGS) entry which is preliminary data.</text>
</comment>
<protein>
    <submittedName>
        <fullName evidence="7">Cupin</fullName>
    </submittedName>
</protein>